<name>A0A1F6WQM1_9BACT</name>
<proteinExistence type="inferred from homology"/>
<dbReference type="STRING" id="1801764.A2903_01645"/>
<dbReference type="GO" id="GO:0006094">
    <property type="term" value="P:gluconeogenesis"/>
    <property type="evidence" value="ECO:0007669"/>
    <property type="project" value="UniProtKB-UniPathway"/>
</dbReference>
<dbReference type="EMBL" id="MFUO01000008">
    <property type="protein sequence ID" value="OGI84173.1"/>
    <property type="molecule type" value="Genomic_DNA"/>
</dbReference>
<dbReference type="Pfam" id="PF00121">
    <property type="entry name" value="TIM"/>
    <property type="match status" value="1"/>
</dbReference>
<dbReference type="InterPro" id="IPR013785">
    <property type="entry name" value="Aldolase_TIM"/>
</dbReference>
<dbReference type="PANTHER" id="PTHR21139">
    <property type="entry name" value="TRIOSEPHOSPHATE ISOMERASE"/>
    <property type="match status" value="1"/>
</dbReference>
<keyword evidence="3" id="KW-0324">Glycolysis</keyword>
<reference evidence="4 5" key="1">
    <citation type="journal article" date="2016" name="Nat. Commun.">
        <title>Thousands of microbial genomes shed light on interconnected biogeochemical processes in an aquifer system.</title>
        <authorList>
            <person name="Anantharaman K."/>
            <person name="Brown C.T."/>
            <person name="Hug L.A."/>
            <person name="Sharon I."/>
            <person name="Castelle C.J."/>
            <person name="Probst A.J."/>
            <person name="Thomas B.C."/>
            <person name="Singh A."/>
            <person name="Wilkins M.J."/>
            <person name="Karaoz U."/>
            <person name="Brodie E.L."/>
            <person name="Williams K.H."/>
            <person name="Hubbard S.S."/>
            <person name="Banfield J.F."/>
        </authorList>
    </citation>
    <scope>NUCLEOTIDE SEQUENCE [LARGE SCALE GENOMIC DNA]</scope>
</reference>
<comment type="subcellular location">
    <subcellularLocation>
        <location evidence="3">Cytoplasm</location>
    </subcellularLocation>
</comment>
<protein>
    <recommendedName>
        <fullName evidence="3">Triosephosphate isomerase</fullName>
        <ecNumber evidence="3">5.3.1.1</ecNumber>
    </recommendedName>
</protein>
<evidence type="ECO:0000313" key="5">
    <source>
        <dbReference type="Proteomes" id="UP000178184"/>
    </source>
</evidence>
<evidence type="ECO:0000256" key="3">
    <source>
        <dbReference type="RuleBase" id="RU363013"/>
    </source>
</evidence>
<comment type="subunit">
    <text evidence="3">Homodimer.</text>
</comment>
<accession>A0A1F6WQM1</accession>
<dbReference type="GO" id="GO:0046166">
    <property type="term" value="P:glyceraldehyde-3-phosphate biosynthetic process"/>
    <property type="evidence" value="ECO:0007669"/>
    <property type="project" value="TreeGrafter"/>
</dbReference>
<dbReference type="InterPro" id="IPR035990">
    <property type="entry name" value="TIM_sf"/>
</dbReference>
<evidence type="ECO:0000256" key="2">
    <source>
        <dbReference type="ARBA" id="ARBA00023235"/>
    </source>
</evidence>
<dbReference type="InterPro" id="IPR000652">
    <property type="entry name" value="Triosephosphate_isomerase"/>
</dbReference>
<dbReference type="SUPFAM" id="SSF51351">
    <property type="entry name" value="Triosephosphate isomerase (TIM)"/>
    <property type="match status" value="1"/>
</dbReference>
<sequence length="254" mass="28317">MQTKQTLIIANLKQNPNTLKEAVILARNYINLKKTSKNANIGMALPLPFLYPIQKEFGKSITIYAQSVSAYIYGPHTGETSAKQLISIGIKNTIIGHSERRAMGETNESIRDQVENALAENMNVILCVGEIQRHGDATHIHFVEQQLEIGLMKTKKQDFKNITIAYEPVWAIGEIATRSANVNEIYEMTIIIRKKLVEIFGKISGSSIKIIYGGSVNSTDCKEIMSVHHIEGLLVGHASLNTKEMKKIIDIARK</sequence>
<comment type="pathway">
    <text evidence="3">Carbohydrate degradation; glycolysis; D-glyceraldehyde 3-phosphate from glycerone phosphate: step 1/1.</text>
</comment>
<dbReference type="UniPathway" id="UPA00109">
    <property type="reaction ID" value="UER00189"/>
</dbReference>
<evidence type="ECO:0000256" key="1">
    <source>
        <dbReference type="ARBA" id="ARBA00007422"/>
    </source>
</evidence>
<keyword evidence="3" id="KW-0312">Gluconeogenesis</keyword>
<dbReference type="GO" id="GO:0019563">
    <property type="term" value="P:glycerol catabolic process"/>
    <property type="evidence" value="ECO:0007669"/>
    <property type="project" value="TreeGrafter"/>
</dbReference>
<keyword evidence="3" id="KW-0963">Cytoplasm</keyword>
<dbReference type="Gene3D" id="3.20.20.70">
    <property type="entry name" value="Aldolase class I"/>
    <property type="match status" value="1"/>
</dbReference>
<dbReference type="GO" id="GO:0005829">
    <property type="term" value="C:cytosol"/>
    <property type="evidence" value="ECO:0007669"/>
    <property type="project" value="TreeGrafter"/>
</dbReference>
<dbReference type="GO" id="GO:0004807">
    <property type="term" value="F:triose-phosphate isomerase activity"/>
    <property type="evidence" value="ECO:0007669"/>
    <property type="project" value="UniProtKB-EC"/>
</dbReference>
<comment type="pathway">
    <text evidence="3">Carbohydrate biosynthesis; gluconeogenesis.</text>
</comment>
<dbReference type="PROSITE" id="PS51440">
    <property type="entry name" value="TIM_2"/>
    <property type="match status" value="1"/>
</dbReference>
<dbReference type="AlphaFoldDB" id="A0A1F6WQM1"/>
<dbReference type="EC" id="5.3.1.1" evidence="3"/>
<dbReference type="Proteomes" id="UP000178184">
    <property type="component" value="Unassembled WGS sequence"/>
</dbReference>
<comment type="catalytic activity">
    <reaction evidence="3">
        <text>D-glyceraldehyde 3-phosphate = dihydroxyacetone phosphate</text>
        <dbReference type="Rhea" id="RHEA:18585"/>
        <dbReference type="ChEBI" id="CHEBI:57642"/>
        <dbReference type="ChEBI" id="CHEBI:59776"/>
        <dbReference type="EC" id="5.3.1.1"/>
    </reaction>
</comment>
<organism evidence="4 5">
    <name type="scientific">Candidatus Nomurabacteria bacterium RIFCSPLOWO2_01_FULL_33_17</name>
    <dbReference type="NCBI Taxonomy" id="1801764"/>
    <lineage>
        <taxon>Bacteria</taxon>
        <taxon>Candidatus Nomuraibacteriota</taxon>
    </lineage>
</organism>
<gene>
    <name evidence="4" type="ORF">A2903_01645</name>
</gene>
<dbReference type="PANTHER" id="PTHR21139:SF42">
    <property type="entry name" value="TRIOSEPHOSPHATE ISOMERASE"/>
    <property type="match status" value="1"/>
</dbReference>
<keyword evidence="2 3" id="KW-0413">Isomerase</keyword>
<dbReference type="CDD" id="cd00311">
    <property type="entry name" value="TIM"/>
    <property type="match status" value="1"/>
</dbReference>
<dbReference type="GO" id="GO:0006096">
    <property type="term" value="P:glycolytic process"/>
    <property type="evidence" value="ECO:0007669"/>
    <property type="project" value="UniProtKB-UniPathway"/>
</dbReference>
<comment type="caution">
    <text evidence="4">The sequence shown here is derived from an EMBL/GenBank/DDBJ whole genome shotgun (WGS) entry which is preliminary data.</text>
</comment>
<dbReference type="UniPathway" id="UPA00138"/>
<comment type="similarity">
    <text evidence="1 3">Belongs to the triosephosphate isomerase family.</text>
</comment>
<evidence type="ECO:0000313" key="4">
    <source>
        <dbReference type="EMBL" id="OGI84173.1"/>
    </source>
</evidence>